<dbReference type="RefSeq" id="WP_250872405.1">
    <property type="nucleotide sequence ID" value="NZ_JALXFV010000002.1"/>
</dbReference>
<proteinExistence type="predicted"/>
<protein>
    <submittedName>
        <fullName evidence="2">Uncharacterized protein</fullName>
    </submittedName>
</protein>
<dbReference type="Proteomes" id="UP001597187">
    <property type="component" value="Unassembled WGS sequence"/>
</dbReference>
<feature type="transmembrane region" description="Helical" evidence="1">
    <location>
        <begin position="36"/>
        <end position="52"/>
    </location>
</feature>
<gene>
    <name evidence="2" type="ORF">ACFSBT_03925</name>
</gene>
<name>A0ABD6ASF7_9EURY</name>
<evidence type="ECO:0000256" key="1">
    <source>
        <dbReference type="SAM" id="Phobius"/>
    </source>
</evidence>
<evidence type="ECO:0000313" key="2">
    <source>
        <dbReference type="EMBL" id="MFD1512427.1"/>
    </source>
</evidence>
<organism evidence="2 3">
    <name type="scientific">Halomarina rubra</name>
    <dbReference type="NCBI Taxonomy" id="2071873"/>
    <lineage>
        <taxon>Archaea</taxon>
        <taxon>Methanobacteriati</taxon>
        <taxon>Methanobacteriota</taxon>
        <taxon>Stenosarchaea group</taxon>
        <taxon>Halobacteria</taxon>
        <taxon>Halobacteriales</taxon>
        <taxon>Natronomonadaceae</taxon>
        <taxon>Halomarina</taxon>
    </lineage>
</organism>
<reference evidence="2 3" key="1">
    <citation type="journal article" date="2019" name="Int. J. Syst. Evol. Microbiol.">
        <title>The Global Catalogue of Microorganisms (GCM) 10K type strain sequencing project: providing services to taxonomists for standard genome sequencing and annotation.</title>
        <authorList>
            <consortium name="The Broad Institute Genomics Platform"/>
            <consortium name="The Broad Institute Genome Sequencing Center for Infectious Disease"/>
            <person name="Wu L."/>
            <person name="Ma J."/>
        </authorList>
    </citation>
    <scope>NUCLEOTIDE SEQUENCE [LARGE SCALE GENOMIC DNA]</scope>
    <source>
        <strain evidence="2 3">CGMCC 1.12563</strain>
    </source>
</reference>
<keyword evidence="1" id="KW-0472">Membrane</keyword>
<keyword evidence="1" id="KW-1133">Transmembrane helix</keyword>
<sequence>MEKRTLAKNLALLGLAFVALLHTGLSLYFDTDLMVVGVAILIVVVVGLLLVNL</sequence>
<keyword evidence="3" id="KW-1185">Reference proteome</keyword>
<accession>A0ABD6ASF7</accession>
<evidence type="ECO:0000313" key="3">
    <source>
        <dbReference type="Proteomes" id="UP001597187"/>
    </source>
</evidence>
<comment type="caution">
    <text evidence="2">The sequence shown here is derived from an EMBL/GenBank/DDBJ whole genome shotgun (WGS) entry which is preliminary data.</text>
</comment>
<dbReference type="EMBL" id="JBHUDC010000002">
    <property type="protein sequence ID" value="MFD1512427.1"/>
    <property type="molecule type" value="Genomic_DNA"/>
</dbReference>
<dbReference type="AlphaFoldDB" id="A0ABD6ASF7"/>
<keyword evidence="1" id="KW-0812">Transmembrane</keyword>